<comment type="caution">
    <text evidence="2">The sequence shown here is derived from an EMBL/GenBank/DDBJ whole genome shotgun (WGS) entry which is preliminary data.</text>
</comment>
<dbReference type="EMBL" id="JAHXZJ010000001">
    <property type="protein sequence ID" value="KAH0569093.1"/>
    <property type="molecule type" value="Genomic_DNA"/>
</dbReference>
<feature type="region of interest" description="Disordered" evidence="1">
    <location>
        <begin position="166"/>
        <end position="200"/>
    </location>
</feature>
<evidence type="ECO:0000313" key="3">
    <source>
        <dbReference type="Proteomes" id="UP000826195"/>
    </source>
</evidence>
<reference evidence="2 3" key="1">
    <citation type="journal article" date="2021" name="J. Hered.">
        <title>A chromosome-level genome assembly of the parasitoid wasp, Cotesia glomerata (Hymenoptera: Braconidae).</title>
        <authorList>
            <person name="Pinto B.J."/>
            <person name="Weis J.J."/>
            <person name="Gamble T."/>
            <person name="Ode P.J."/>
            <person name="Paul R."/>
            <person name="Zaspel J.M."/>
        </authorList>
    </citation>
    <scope>NUCLEOTIDE SEQUENCE [LARGE SCALE GENOMIC DNA]</scope>
    <source>
        <strain evidence="2">CgM1</strain>
    </source>
</reference>
<sequence>MREEAVSEQTNNFLCIHRLRSRFPLLADYNLLLSTLISIIVPMALESSCPRTSGAIFPRRVRARPLTQRQSLREKGSLSSLIPWVISIRISSKNKGWLGGCGEIEQVCVTVDSTVADRGIKIGRTIQCLGGWLDLCRLESGEWRESLVEEKTVVVAVVVVDEKKAKNKRRGGGWENLRREESPGSDGDSSSRVARLVEGG</sequence>
<gene>
    <name evidence="2" type="ORF">KQX54_021801</name>
</gene>
<protein>
    <submittedName>
        <fullName evidence="2">Uncharacterized protein</fullName>
    </submittedName>
</protein>
<proteinExistence type="predicted"/>
<evidence type="ECO:0000256" key="1">
    <source>
        <dbReference type="SAM" id="MobiDB-lite"/>
    </source>
</evidence>
<dbReference type="Proteomes" id="UP000826195">
    <property type="component" value="Unassembled WGS sequence"/>
</dbReference>
<dbReference type="AlphaFoldDB" id="A0AAV7JA31"/>
<evidence type="ECO:0000313" key="2">
    <source>
        <dbReference type="EMBL" id="KAH0569093.1"/>
    </source>
</evidence>
<accession>A0AAV7JA31</accession>
<keyword evidence="3" id="KW-1185">Reference proteome</keyword>
<name>A0AAV7JA31_COTGL</name>
<organism evidence="2 3">
    <name type="scientific">Cotesia glomerata</name>
    <name type="common">Lepidopteran parasitic wasp</name>
    <name type="synonym">Apanteles glomeratus</name>
    <dbReference type="NCBI Taxonomy" id="32391"/>
    <lineage>
        <taxon>Eukaryota</taxon>
        <taxon>Metazoa</taxon>
        <taxon>Ecdysozoa</taxon>
        <taxon>Arthropoda</taxon>
        <taxon>Hexapoda</taxon>
        <taxon>Insecta</taxon>
        <taxon>Pterygota</taxon>
        <taxon>Neoptera</taxon>
        <taxon>Endopterygota</taxon>
        <taxon>Hymenoptera</taxon>
        <taxon>Apocrita</taxon>
        <taxon>Ichneumonoidea</taxon>
        <taxon>Braconidae</taxon>
        <taxon>Microgastrinae</taxon>
        <taxon>Cotesia</taxon>
    </lineage>
</organism>